<dbReference type="InterPro" id="IPR029063">
    <property type="entry name" value="SAM-dependent_MTases_sf"/>
</dbReference>
<evidence type="ECO:0008006" key="3">
    <source>
        <dbReference type="Google" id="ProtNLM"/>
    </source>
</evidence>
<keyword evidence="2" id="KW-1185">Reference proteome</keyword>
<comment type="caution">
    <text evidence="1">The sequence shown here is derived from an EMBL/GenBank/DDBJ whole genome shotgun (WGS) entry which is preliminary data.</text>
</comment>
<proteinExistence type="predicted"/>
<dbReference type="Proteomes" id="UP001610818">
    <property type="component" value="Unassembled WGS sequence"/>
</dbReference>
<name>A0ABW7QH34_9ACTN</name>
<gene>
    <name evidence="1" type="ORF">ACH4F9_03605</name>
</gene>
<dbReference type="EMBL" id="JBIRGQ010000001">
    <property type="protein sequence ID" value="MFH8544082.1"/>
    <property type="molecule type" value="Genomic_DNA"/>
</dbReference>
<evidence type="ECO:0000313" key="2">
    <source>
        <dbReference type="Proteomes" id="UP001610818"/>
    </source>
</evidence>
<dbReference type="RefSeq" id="WP_397707388.1">
    <property type="nucleotide sequence ID" value="NZ_JBIRGN010000001.1"/>
</dbReference>
<dbReference type="SUPFAM" id="SSF53335">
    <property type="entry name" value="S-adenosyl-L-methionine-dependent methyltransferases"/>
    <property type="match status" value="1"/>
</dbReference>
<reference evidence="1 2" key="1">
    <citation type="submission" date="2024-10" db="EMBL/GenBank/DDBJ databases">
        <title>The Natural Products Discovery Center: Release of the First 8490 Sequenced Strains for Exploring Actinobacteria Biosynthetic Diversity.</title>
        <authorList>
            <person name="Kalkreuter E."/>
            <person name="Kautsar S.A."/>
            <person name="Yang D."/>
            <person name="Bader C.D."/>
            <person name="Teijaro C.N."/>
            <person name="Fluegel L."/>
            <person name="Davis C.M."/>
            <person name="Simpson J.R."/>
            <person name="Lauterbach L."/>
            <person name="Steele A.D."/>
            <person name="Gui C."/>
            <person name="Meng S."/>
            <person name="Li G."/>
            <person name="Viehrig K."/>
            <person name="Ye F."/>
            <person name="Su P."/>
            <person name="Kiefer A.F."/>
            <person name="Nichols A."/>
            <person name="Cepeda A.J."/>
            <person name="Yan W."/>
            <person name="Fan B."/>
            <person name="Jiang Y."/>
            <person name="Adhikari A."/>
            <person name="Zheng C.-J."/>
            <person name="Schuster L."/>
            <person name="Cowan T.M."/>
            <person name="Smanski M.J."/>
            <person name="Chevrette M.G."/>
            <person name="De Carvalho L.P.S."/>
            <person name="Shen B."/>
        </authorList>
    </citation>
    <scope>NUCLEOTIDE SEQUENCE [LARGE SCALE GENOMIC DNA]</scope>
    <source>
        <strain evidence="1 2">NPDC017990</strain>
    </source>
</reference>
<sequence>MTEATYLHTTRTAYDTVAEDYEALTRAELGTKPLDRAMLTAFTELVRPDTGPVADLGCGPGRITAFLHARGIDALGIDLSPTSSRVLAAYVRASPSVARGR</sequence>
<protein>
    <recommendedName>
        <fullName evidence="3">Methyltransferase</fullName>
    </recommendedName>
</protein>
<accession>A0ABW7QH34</accession>
<organism evidence="1 2">
    <name type="scientific">Streptomyces longisporoflavus</name>
    <dbReference type="NCBI Taxonomy" id="28044"/>
    <lineage>
        <taxon>Bacteria</taxon>
        <taxon>Bacillati</taxon>
        <taxon>Actinomycetota</taxon>
        <taxon>Actinomycetes</taxon>
        <taxon>Kitasatosporales</taxon>
        <taxon>Streptomycetaceae</taxon>
        <taxon>Streptomyces</taxon>
    </lineage>
</organism>
<dbReference type="Gene3D" id="3.40.50.150">
    <property type="entry name" value="Vaccinia Virus protein VP39"/>
    <property type="match status" value="1"/>
</dbReference>
<evidence type="ECO:0000313" key="1">
    <source>
        <dbReference type="EMBL" id="MFH8544082.1"/>
    </source>
</evidence>